<dbReference type="PANTHER" id="PTHR31988:SF19">
    <property type="entry name" value="9-O-ACETYL-N-ACETYLNEURAMINIC ACID DEACETYLASE-RELATED"/>
    <property type="match status" value="1"/>
</dbReference>
<dbReference type="PANTHER" id="PTHR31988">
    <property type="entry name" value="ESTERASE, PUTATIVE (DUF303)-RELATED"/>
    <property type="match status" value="1"/>
</dbReference>
<organism evidence="3 4">
    <name type="scientific">Chaetoceros tenuissimus</name>
    <dbReference type="NCBI Taxonomy" id="426638"/>
    <lineage>
        <taxon>Eukaryota</taxon>
        <taxon>Sar</taxon>
        <taxon>Stramenopiles</taxon>
        <taxon>Ochrophyta</taxon>
        <taxon>Bacillariophyta</taxon>
        <taxon>Coscinodiscophyceae</taxon>
        <taxon>Chaetocerotophycidae</taxon>
        <taxon>Chaetocerotales</taxon>
        <taxon>Chaetocerotaceae</taxon>
        <taxon>Chaetoceros</taxon>
    </lineage>
</organism>
<accession>A0AAD3D1G9</accession>
<reference evidence="3 4" key="1">
    <citation type="journal article" date="2021" name="Sci. Rep.">
        <title>The genome of the diatom Chaetoceros tenuissimus carries an ancient integrated fragment of an extant virus.</title>
        <authorList>
            <person name="Hongo Y."/>
            <person name="Kimura K."/>
            <person name="Takaki Y."/>
            <person name="Yoshida Y."/>
            <person name="Baba S."/>
            <person name="Kobayashi G."/>
            <person name="Nagasaki K."/>
            <person name="Hano T."/>
            <person name="Tomaru Y."/>
        </authorList>
    </citation>
    <scope>NUCLEOTIDE SEQUENCE [LARGE SCALE GENOMIC DNA]</scope>
    <source>
        <strain evidence="3 4">NIES-3715</strain>
    </source>
</reference>
<comment type="caution">
    <text evidence="3">The sequence shown here is derived from an EMBL/GenBank/DDBJ whole genome shotgun (WGS) entry which is preliminary data.</text>
</comment>
<evidence type="ECO:0008006" key="5">
    <source>
        <dbReference type="Google" id="ProtNLM"/>
    </source>
</evidence>
<feature type="chain" id="PRO_5042121786" description="Sialate O-acetylesterase domain-containing protein" evidence="2">
    <location>
        <begin position="21"/>
        <end position="654"/>
    </location>
</feature>
<dbReference type="EMBL" id="BLLK01000051">
    <property type="protein sequence ID" value="GFH56111.1"/>
    <property type="molecule type" value="Genomic_DNA"/>
</dbReference>
<proteinExistence type="predicted"/>
<keyword evidence="2" id="KW-0732">Signal</keyword>
<evidence type="ECO:0000313" key="3">
    <source>
        <dbReference type="EMBL" id="GFH56111.1"/>
    </source>
</evidence>
<feature type="signal peptide" evidence="2">
    <location>
        <begin position="1"/>
        <end position="20"/>
    </location>
</feature>
<dbReference type="AlphaFoldDB" id="A0AAD3D1G9"/>
<dbReference type="SUPFAM" id="SSF52266">
    <property type="entry name" value="SGNH hydrolase"/>
    <property type="match status" value="1"/>
</dbReference>
<sequence>MKITFLLLFAHTLQFIGVQSTSLQRYCYGTSIACESDTDCKPSSTCSFPFEWTADEAPDQTKRVKVFVMMGQSNMIGYGQVYPKETVGTLLHEISNGKYKHLVGSYDAEGNVESFSERSDVRIVYHDTRSTLPYGNANLKVGWDEERNDFIGPEIGFGSIIGHAYENPIFIIKVGRGGRSLGFEFLPENSSRFKEGDYSFPGHGECPQRSFKNARLAEEEDCNSCRDNEKECPVFWSDKNECLRCHGDYAGIQFDRDVANVKNILNNIQEYVPGYQNQGFDLEGFLFWQGWNDVVEKEYSMKYQENLKRYIDAQFNEFKSYNGEKKFVVASIGFNGIEGFTPNQELVFEAQMSMDGSKLAEYEGNVTTIDTRPYWVGKEFSPSQTDGHHYNHNANTFMQVGEAMALAMIDLLPDEVASFELPTVQPSISLQPSQTPSISSKPTVSTNPTVSMSPSISMSPTICKDTPGYKFFTTDAEKQVNCKWLMKNSMFDRRSKYCYTDYESEILSQTGRKCRDSCGFCDVSLGCNDVKNFRFALDNKPDKKVKCTWLNDHYKLIRRRKKKYCGRTHIGAACQKTCDTCGDYKDKLSYRFAKNASRPKGLNCKWITRKKNAIEKRRDKYCFSSDECYAASVIGDRCPIACGFDQGLHWKRVC</sequence>
<gene>
    <name evidence="3" type="ORF">CTEN210_12587</name>
</gene>
<feature type="region of interest" description="Disordered" evidence="1">
    <location>
        <begin position="430"/>
        <end position="452"/>
    </location>
</feature>
<dbReference type="Gene3D" id="3.40.50.1110">
    <property type="entry name" value="SGNH hydrolase"/>
    <property type="match status" value="1"/>
</dbReference>
<dbReference type="InterPro" id="IPR052940">
    <property type="entry name" value="Carb_Esterase_6"/>
</dbReference>
<evidence type="ECO:0000313" key="4">
    <source>
        <dbReference type="Proteomes" id="UP001054902"/>
    </source>
</evidence>
<feature type="compositionally biased region" description="Polar residues" evidence="1">
    <location>
        <begin position="430"/>
        <end position="448"/>
    </location>
</feature>
<evidence type="ECO:0000256" key="1">
    <source>
        <dbReference type="SAM" id="MobiDB-lite"/>
    </source>
</evidence>
<dbReference type="Proteomes" id="UP001054902">
    <property type="component" value="Unassembled WGS sequence"/>
</dbReference>
<evidence type="ECO:0000256" key="2">
    <source>
        <dbReference type="SAM" id="SignalP"/>
    </source>
</evidence>
<dbReference type="InterPro" id="IPR036514">
    <property type="entry name" value="SGNH_hydro_sf"/>
</dbReference>
<keyword evidence="4" id="KW-1185">Reference proteome</keyword>
<name>A0AAD3D1G9_9STRA</name>
<protein>
    <recommendedName>
        <fullName evidence="5">Sialate O-acetylesterase domain-containing protein</fullName>
    </recommendedName>
</protein>